<dbReference type="Gene3D" id="3.40.50.1000">
    <property type="entry name" value="HAD superfamily/HAD-like"/>
    <property type="match status" value="1"/>
</dbReference>
<dbReference type="GO" id="GO:0000287">
    <property type="term" value="F:magnesium ion binding"/>
    <property type="evidence" value="ECO:0007669"/>
    <property type="project" value="InterPro"/>
</dbReference>
<gene>
    <name evidence="6" type="primary">LOC113797746</name>
</gene>
<dbReference type="SFLD" id="SFLDG01129">
    <property type="entry name" value="C1.5:_HAD__Beta-PGM__Phosphata"/>
    <property type="match status" value="1"/>
</dbReference>
<dbReference type="Gene3D" id="1.10.720.60">
    <property type="match status" value="1"/>
</dbReference>
<dbReference type="RefSeq" id="XP_027203982.1">
    <property type="nucleotide sequence ID" value="XM_027348181.1"/>
</dbReference>
<dbReference type="PANTHER" id="PTHR20371:SF1">
    <property type="entry name" value="ENOLASE-PHOSPHATASE E1"/>
    <property type="match status" value="1"/>
</dbReference>
<dbReference type="SFLD" id="SFLDG01133">
    <property type="entry name" value="C1.5.4:_Enolase-phosphatase_Li"/>
    <property type="match status" value="1"/>
</dbReference>
<dbReference type="InterPro" id="IPR036412">
    <property type="entry name" value="HAD-like_sf"/>
</dbReference>
<evidence type="ECO:0000313" key="5">
    <source>
        <dbReference type="Proteomes" id="UP000515146"/>
    </source>
</evidence>
<dbReference type="KEGG" id="dpte:113797746"/>
<sequence length="285" mass="32741">MQRSRTQNNNNNNNSNNQQQQPPVLTMNKPLSIILDIEGTISDIKFVSHILLPFTRNNIRNYFDDHFDRDECQEMIDRLRQTRRYYPDYPQILPLSAGKSLVVKTVSEYALTHIVNRNRMSEIKQLQILLWIWGYENGLLRGHVYDEVTTVLHNWKHSQQIKIYVFSSAMVSAQQLLLCCTNHGNCLPLITDFFDSSIGDKCNPQSYWNISQIIGESPGKILFITDNNKEAKAALSANYCVCLIKRTDGGCSYKKTSPTTSSTTTIQYTDDGIPIINTLEDIKFY</sequence>
<evidence type="ECO:0000256" key="3">
    <source>
        <dbReference type="ARBA" id="ARBA00023167"/>
    </source>
</evidence>
<dbReference type="GeneID" id="113797746"/>
<organism evidence="5 6">
    <name type="scientific">Dermatophagoides pteronyssinus</name>
    <name type="common">European house dust mite</name>
    <dbReference type="NCBI Taxonomy" id="6956"/>
    <lineage>
        <taxon>Eukaryota</taxon>
        <taxon>Metazoa</taxon>
        <taxon>Ecdysozoa</taxon>
        <taxon>Arthropoda</taxon>
        <taxon>Chelicerata</taxon>
        <taxon>Arachnida</taxon>
        <taxon>Acari</taxon>
        <taxon>Acariformes</taxon>
        <taxon>Sarcoptiformes</taxon>
        <taxon>Astigmata</taxon>
        <taxon>Psoroptidia</taxon>
        <taxon>Analgoidea</taxon>
        <taxon>Pyroglyphidae</taxon>
        <taxon>Dermatophagoidinae</taxon>
        <taxon>Dermatophagoides</taxon>
    </lineage>
</organism>
<dbReference type="OMA" id="YLESHWE"/>
<dbReference type="InterPro" id="IPR023214">
    <property type="entry name" value="HAD_sf"/>
</dbReference>
<name>A0A6P6YFE3_DERPT</name>
<evidence type="ECO:0000256" key="4">
    <source>
        <dbReference type="SAM" id="MobiDB-lite"/>
    </source>
</evidence>
<feature type="compositionally biased region" description="Low complexity" evidence="4">
    <location>
        <begin position="7"/>
        <end position="21"/>
    </location>
</feature>
<feature type="region of interest" description="Disordered" evidence="4">
    <location>
        <begin position="1"/>
        <end position="25"/>
    </location>
</feature>
<dbReference type="OrthoDB" id="272500at2759"/>
<dbReference type="AlphaFoldDB" id="A0A6P6YFE3"/>
<evidence type="ECO:0000313" key="6">
    <source>
        <dbReference type="RefSeq" id="XP_027203982.1"/>
    </source>
</evidence>
<dbReference type="NCBIfam" id="TIGR01691">
    <property type="entry name" value="enolase-ppase"/>
    <property type="match status" value="1"/>
</dbReference>
<dbReference type="SUPFAM" id="SSF56784">
    <property type="entry name" value="HAD-like"/>
    <property type="match status" value="1"/>
</dbReference>
<keyword evidence="2" id="KW-0378">Hydrolase</keyword>
<dbReference type="PANTHER" id="PTHR20371">
    <property type="entry name" value="ENOLASE-PHOSPHATASE E1"/>
    <property type="match status" value="1"/>
</dbReference>
<dbReference type="GO" id="GO:0043874">
    <property type="term" value="F:acireductone synthase activity"/>
    <property type="evidence" value="ECO:0007669"/>
    <property type="project" value="InterPro"/>
</dbReference>
<reference evidence="6" key="1">
    <citation type="submission" date="2025-08" db="UniProtKB">
        <authorList>
            <consortium name="RefSeq"/>
        </authorList>
    </citation>
    <scope>IDENTIFICATION</scope>
    <source>
        <strain evidence="6">Airmid</strain>
    </source>
</reference>
<evidence type="ECO:0000256" key="2">
    <source>
        <dbReference type="ARBA" id="ARBA00022801"/>
    </source>
</evidence>
<dbReference type="SFLD" id="SFLDS00003">
    <property type="entry name" value="Haloacid_Dehalogenase"/>
    <property type="match status" value="1"/>
</dbReference>
<dbReference type="InterPro" id="IPR023943">
    <property type="entry name" value="Enolase-ppase_E1"/>
</dbReference>
<dbReference type="GO" id="GO:0019509">
    <property type="term" value="P:L-methionine salvage from methylthioadenosine"/>
    <property type="evidence" value="ECO:0007669"/>
    <property type="project" value="InterPro"/>
</dbReference>
<dbReference type="InParanoid" id="A0A6P6YFE3"/>
<accession>A0A6P6YFE3</accession>
<proteinExistence type="predicted"/>
<keyword evidence="3" id="KW-0486">Methionine biosynthesis</keyword>
<protein>
    <submittedName>
        <fullName evidence="6">Enolase-phosphatase E1-like</fullName>
    </submittedName>
</protein>
<evidence type="ECO:0000256" key="1">
    <source>
        <dbReference type="ARBA" id="ARBA00022605"/>
    </source>
</evidence>
<dbReference type="Proteomes" id="UP000515146">
    <property type="component" value="Unplaced"/>
</dbReference>
<keyword evidence="1" id="KW-0028">Amino-acid biosynthesis</keyword>
<keyword evidence="5" id="KW-1185">Reference proteome</keyword>